<dbReference type="InterPro" id="IPR037049">
    <property type="entry name" value="DUF1214_C_sf"/>
</dbReference>
<dbReference type="AlphaFoldDB" id="A0A831WBY9"/>
<feature type="domain" description="DUF1254" evidence="2">
    <location>
        <begin position="99"/>
        <end position="209"/>
    </location>
</feature>
<evidence type="ECO:0000259" key="1">
    <source>
        <dbReference type="Pfam" id="PF06742"/>
    </source>
</evidence>
<dbReference type="SUPFAM" id="SSF160935">
    <property type="entry name" value="VPA0735-like"/>
    <property type="match status" value="1"/>
</dbReference>
<dbReference type="EMBL" id="DRLF01000313">
    <property type="protein sequence ID" value="HEC06980.1"/>
    <property type="molecule type" value="Genomic_DNA"/>
</dbReference>
<accession>A0A831WBY9</accession>
<dbReference type="Proteomes" id="UP000886339">
    <property type="component" value="Unassembled WGS sequence"/>
</dbReference>
<comment type="caution">
    <text evidence="3">The sequence shown here is derived from an EMBL/GenBank/DDBJ whole genome shotgun (WGS) entry which is preliminary data.</text>
</comment>
<dbReference type="InterPro" id="IPR010621">
    <property type="entry name" value="DUF1214"/>
</dbReference>
<reference evidence="3" key="1">
    <citation type="journal article" date="2020" name="mSystems">
        <title>Genome- and Community-Level Interaction Insights into Carbon Utilization and Element Cycling Functions of Hydrothermarchaeota in Hydrothermal Sediment.</title>
        <authorList>
            <person name="Zhou Z."/>
            <person name="Liu Y."/>
            <person name="Xu W."/>
            <person name="Pan J."/>
            <person name="Luo Z.H."/>
            <person name="Li M."/>
        </authorList>
    </citation>
    <scope>NUCLEOTIDE SEQUENCE [LARGE SCALE GENOMIC DNA]</scope>
    <source>
        <strain evidence="3">HyVt-458</strain>
    </source>
</reference>
<protein>
    <submittedName>
        <fullName evidence="3">DUF1214 domain-containing protein</fullName>
    </submittedName>
</protein>
<feature type="domain" description="DUF1214" evidence="1">
    <location>
        <begin position="287"/>
        <end position="373"/>
    </location>
</feature>
<dbReference type="Gene3D" id="2.60.40.1610">
    <property type="entry name" value="Domain of unknown function DUF1254"/>
    <property type="match status" value="1"/>
</dbReference>
<gene>
    <name evidence="3" type="ORF">ENJ12_09020</name>
</gene>
<dbReference type="PANTHER" id="PTHR36509:SF2">
    <property type="entry name" value="BLL3101 PROTEIN"/>
    <property type="match status" value="1"/>
</dbReference>
<organism evidence="3">
    <name type="scientific">Thiolapillus brandeum</name>
    <dbReference type="NCBI Taxonomy" id="1076588"/>
    <lineage>
        <taxon>Bacteria</taxon>
        <taxon>Pseudomonadati</taxon>
        <taxon>Pseudomonadota</taxon>
        <taxon>Gammaproteobacteria</taxon>
        <taxon>Chromatiales</taxon>
        <taxon>Sedimenticolaceae</taxon>
        <taxon>Thiolapillus</taxon>
    </lineage>
</organism>
<sequence length="389" mass="43921">MTRQRYSNDWQTAEPLAQSVQYAANHGEQPMKQTLLTQLAGGTLILVAGLGLANAAECQKKYYSPDWVAQPPKVDVYNYVRAETDLQFKGYSEKYKAFGKFAHSRKPYDVHKQVTQSGNRDTLYSFGVFDLSKSPLTIELPETGGRYMSLMPVSQDHDVYPALYAPGKWTFTEKETGTRYIMFGIRTFADPNSKEDLARAHKLQDAVRVSQSNQGDLSGIPAWNEKKMMELRKDFNNLGSTLPDSSTFFGVKCDRSYLQNALGVAVGWGGLQRRDALYLPVQVPRNDGKTAYTLTVPRDVPIEDNGFWSVTVYNKDRFMEPNDLDAYSFNKVTARKNEDGSATIHFGGNPKADNYLPIMEGWVSIIRLYRPKKALLDGIWKFPEPVEAK</sequence>
<evidence type="ECO:0000259" key="2">
    <source>
        <dbReference type="Pfam" id="PF06863"/>
    </source>
</evidence>
<name>A0A831WBY9_9GAMM</name>
<dbReference type="Gene3D" id="2.60.120.600">
    <property type="entry name" value="Domain of unknown function DUF1214, C-terminal domain"/>
    <property type="match status" value="1"/>
</dbReference>
<evidence type="ECO:0000313" key="3">
    <source>
        <dbReference type="EMBL" id="HEC06980.1"/>
    </source>
</evidence>
<dbReference type="Pfam" id="PF06863">
    <property type="entry name" value="DUF1254"/>
    <property type="match status" value="1"/>
</dbReference>
<dbReference type="Pfam" id="PF06742">
    <property type="entry name" value="DUF1214"/>
    <property type="match status" value="1"/>
</dbReference>
<dbReference type="InterPro" id="IPR010679">
    <property type="entry name" value="DUF1254"/>
</dbReference>
<proteinExistence type="predicted"/>
<dbReference type="PANTHER" id="PTHR36509">
    <property type="entry name" value="BLL3101 PROTEIN"/>
    <property type="match status" value="1"/>
</dbReference>
<dbReference type="InterPro" id="IPR037050">
    <property type="entry name" value="DUF1254_sf"/>
</dbReference>